<reference evidence="4 5" key="1">
    <citation type="journal article" date="2016" name="Mol. Biol. Evol.">
        <title>Comparative Genomics of Early-Diverging Mushroom-Forming Fungi Provides Insights into the Origins of Lignocellulose Decay Capabilities.</title>
        <authorList>
            <person name="Nagy L.G."/>
            <person name="Riley R."/>
            <person name="Tritt A."/>
            <person name="Adam C."/>
            <person name="Daum C."/>
            <person name="Floudas D."/>
            <person name="Sun H."/>
            <person name="Yadav J.S."/>
            <person name="Pangilinan J."/>
            <person name="Larsson K.H."/>
            <person name="Matsuura K."/>
            <person name="Barry K."/>
            <person name="Labutti K."/>
            <person name="Kuo R."/>
            <person name="Ohm R.A."/>
            <person name="Bhattacharya S.S."/>
            <person name="Shirouzu T."/>
            <person name="Yoshinaga Y."/>
            <person name="Martin F.M."/>
            <person name="Grigoriev I.V."/>
            <person name="Hibbett D.S."/>
        </authorList>
    </citation>
    <scope>NUCLEOTIDE SEQUENCE [LARGE SCALE GENOMIC DNA]</scope>
    <source>
        <strain evidence="4 5">HHB12029</strain>
    </source>
</reference>
<dbReference type="InterPro" id="IPR036188">
    <property type="entry name" value="FAD/NAD-bd_sf"/>
</dbReference>
<evidence type="ECO:0000256" key="2">
    <source>
        <dbReference type="ARBA" id="ARBA00022827"/>
    </source>
</evidence>
<evidence type="ECO:0000313" key="4">
    <source>
        <dbReference type="EMBL" id="KZV87000.1"/>
    </source>
</evidence>
<dbReference type="InterPro" id="IPR051104">
    <property type="entry name" value="FAD_monoxygenase"/>
</dbReference>
<dbReference type="AlphaFoldDB" id="A0A165EI96"/>
<proteinExistence type="predicted"/>
<dbReference type="SUPFAM" id="SSF51905">
    <property type="entry name" value="FAD/NAD(P)-binding domain"/>
    <property type="match status" value="1"/>
</dbReference>
<dbReference type="STRING" id="1314781.A0A165EI96"/>
<dbReference type="InParanoid" id="A0A165EI96"/>
<accession>A0A165EI96</accession>
<keyword evidence="2" id="KW-0274">FAD</keyword>
<dbReference type="GO" id="GO:0044550">
    <property type="term" value="P:secondary metabolite biosynthetic process"/>
    <property type="evidence" value="ECO:0007669"/>
    <property type="project" value="TreeGrafter"/>
</dbReference>
<dbReference type="PANTHER" id="PTHR46720:SF3">
    <property type="entry name" value="FAD-BINDING DOMAIN-CONTAINING PROTEIN-RELATED"/>
    <property type="match status" value="1"/>
</dbReference>
<dbReference type="EMBL" id="KV426138">
    <property type="protein sequence ID" value="KZV87000.1"/>
    <property type="molecule type" value="Genomic_DNA"/>
</dbReference>
<organism evidence="4 5">
    <name type="scientific">Exidia glandulosa HHB12029</name>
    <dbReference type="NCBI Taxonomy" id="1314781"/>
    <lineage>
        <taxon>Eukaryota</taxon>
        <taxon>Fungi</taxon>
        <taxon>Dikarya</taxon>
        <taxon>Basidiomycota</taxon>
        <taxon>Agaricomycotina</taxon>
        <taxon>Agaricomycetes</taxon>
        <taxon>Auriculariales</taxon>
        <taxon>Exidiaceae</taxon>
        <taxon>Exidia</taxon>
    </lineage>
</organism>
<evidence type="ECO:0000313" key="5">
    <source>
        <dbReference type="Proteomes" id="UP000077266"/>
    </source>
</evidence>
<evidence type="ECO:0008006" key="6">
    <source>
        <dbReference type="Google" id="ProtNLM"/>
    </source>
</evidence>
<protein>
    <recommendedName>
        <fullName evidence="6">FAD-binding domain-containing protein</fullName>
    </recommendedName>
</protein>
<keyword evidence="3" id="KW-0560">Oxidoreductase</keyword>
<name>A0A165EI96_EXIGL</name>
<dbReference type="Proteomes" id="UP000077266">
    <property type="component" value="Unassembled WGS sequence"/>
</dbReference>
<feature type="non-terminal residue" evidence="4">
    <location>
        <position position="1"/>
    </location>
</feature>
<dbReference type="GO" id="GO:0016491">
    <property type="term" value="F:oxidoreductase activity"/>
    <property type="evidence" value="ECO:0007669"/>
    <property type="project" value="UniProtKB-KW"/>
</dbReference>
<gene>
    <name evidence="4" type="ORF">EXIGLDRAFT_621204</name>
</gene>
<evidence type="ECO:0000256" key="3">
    <source>
        <dbReference type="ARBA" id="ARBA00023002"/>
    </source>
</evidence>
<keyword evidence="1" id="KW-0285">Flavoprotein</keyword>
<sequence length="157" mass="17698">WAIHIMLDMPCATIGRAAIIGDALHAAETHFGSGAGQAMEDAYVLGRLLTHPSITRENIPQALTAYERVRLGPSTALVARTRYMSELYEFLDENNLPDGRHAVMRETDDAATGVRDEGDDWTTRWGKTVTKQWVWQWDGTPETWWKEAETELNKLLA</sequence>
<dbReference type="OrthoDB" id="2792632at2759"/>
<keyword evidence="5" id="KW-1185">Reference proteome</keyword>
<dbReference type="PANTHER" id="PTHR46720">
    <property type="entry name" value="HYDROXYLASE, PUTATIVE (AFU_ORTHOLOGUE AFUA_3G01460)-RELATED"/>
    <property type="match status" value="1"/>
</dbReference>
<dbReference type="Gene3D" id="3.50.50.60">
    <property type="entry name" value="FAD/NAD(P)-binding domain"/>
    <property type="match status" value="1"/>
</dbReference>
<evidence type="ECO:0000256" key="1">
    <source>
        <dbReference type="ARBA" id="ARBA00022630"/>
    </source>
</evidence>